<feature type="compositionally biased region" description="Polar residues" evidence="1">
    <location>
        <begin position="290"/>
        <end position="305"/>
    </location>
</feature>
<proteinExistence type="predicted"/>
<comment type="caution">
    <text evidence="3">The sequence shown here is derived from an EMBL/GenBank/DDBJ whole genome shotgun (WGS) entry which is preliminary data.</text>
</comment>
<protein>
    <recommendedName>
        <fullName evidence="2">G-patch domain-containing protein</fullName>
    </recommendedName>
</protein>
<evidence type="ECO:0000259" key="2">
    <source>
        <dbReference type="PROSITE" id="PS50174"/>
    </source>
</evidence>
<dbReference type="InterPro" id="IPR000467">
    <property type="entry name" value="G_patch_dom"/>
</dbReference>
<name>A0ABQ9M0Y7_HEVBR</name>
<feature type="compositionally biased region" description="Polar residues" evidence="1">
    <location>
        <begin position="554"/>
        <end position="563"/>
    </location>
</feature>
<dbReference type="SUPFAM" id="SSF50630">
    <property type="entry name" value="Acid proteases"/>
    <property type="match status" value="1"/>
</dbReference>
<reference evidence="3" key="1">
    <citation type="journal article" date="2023" name="Plant Biotechnol. J.">
        <title>Chromosome-level wild Hevea brasiliensis genome provides new tools for genomic-assisted breeding and valuable loci to elevate rubber yield.</title>
        <authorList>
            <person name="Cheng H."/>
            <person name="Song X."/>
            <person name="Hu Y."/>
            <person name="Wu T."/>
            <person name="Yang Q."/>
            <person name="An Z."/>
            <person name="Feng S."/>
            <person name="Deng Z."/>
            <person name="Wu W."/>
            <person name="Zeng X."/>
            <person name="Tu M."/>
            <person name="Wang X."/>
            <person name="Huang H."/>
        </authorList>
    </citation>
    <scope>NUCLEOTIDE SEQUENCE</scope>
    <source>
        <strain evidence="3">MT/VB/25A 57/8</strain>
    </source>
</reference>
<organism evidence="3 4">
    <name type="scientific">Hevea brasiliensis</name>
    <name type="common">Para rubber tree</name>
    <name type="synonym">Siphonia brasiliensis</name>
    <dbReference type="NCBI Taxonomy" id="3981"/>
    <lineage>
        <taxon>Eukaryota</taxon>
        <taxon>Viridiplantae</taxon>
        <taxon>Streptophyta</taxon>
        <taxon>Embryophyta</taxon>
        <taxon>Tracheophyta</taxon>
        <taxon>Spermatophyta</taxon>
        <taxon>Magnoliopsida</taxon>
        <taxon>eudicotyledons</taxon>
        <taxon>Gunneridae</taxon>
        <taxon>Pentapetalae</taxon>
        <taxon>rosids</taxon>
        <taxon>fabids</taxon>
        <taxon>Malpighiales</taxon>
        <taxon>Euphorbiaceae</taxon>
        <taxon>Crotonoideae</taxon>
        <taxon>Micrandreae</taxon>
        <taxon>Hevea</taxon>
    </lineage>
</organism>
<dbReference type="EMBL" id="JARPOI010000009">
    <property type="protein sequence ID" value="KAJ9173944.1"/>
    <property type="molecule type" value="Genomic_DNA"/>
</dbReference>
<dbReference type="PROSITE" id="PS50174">
    <property type="entry name" value="G_PATCH"/>
    <property type="match status" value="1"/>
</dbReference>
<feature type="compositionally biased region" description="Pro residues" evidence="1">
    <location>
        <begin position="42"/>
        <end position="51"/>
    </location>
</feature>
<feature type="region of interest" description="Disordered" evidence="1">
    <location>
        <begin position="276"/>
        <end position="367"/>
    </location>
</feature>
<dbReference type="PANTHER" id="PTHR32108:SF9">
    <property type="entry name" value="REVERSE TRANSCRIPTASE RNASE H-LIKE DOMAIN-CONTAINING PROTEIN"/>
    <property type="match status" value="1"/>
</dbReference>
<dbReference type="Pfam" id="PF01585">
    <property type="entry name" value="G-patch"/>
    <property type="match status" value="1"/>
</dbReference>
<gene>
    <name evidence="3" type="ORF">P3X46_017027</name>
</gene>
<accession>A0ABQ9M0Y7</accession>
<feature type="domain" description="G-patch" evidence="2">
    <location>
        <begin position="966"/>
        <end position="1012"/>
    </location>
</feature>
<feature type="compositionally biased region" description="Pro residues" evidence="1">
    <location>
        <begin position="318"/>
        <end position="367"/>
    </location>
</feature>
<evidence type="ECO:0000256" key="1">
    <source>
        <dbReference type="SAM" id="MobiDB-lite"/>
    </source>
</evidence>
<dbReference type="Proteomes" id="UP001174677">
    <property type="component" value="Chromosome 9"/>
</dbReference>
<feature type="compositionally biased region" description="Polar residues" evidence="1">
    <location>
        <begin position="638"/>
        <end position="660"/>
    </location>
</feature>
<dbReference type="SMART" id="SM00443">
    <property type="entry name" value="G_patch"/>
    <property type="match status" value="1"/>
</dbReference>
<dbReference type="CDD" id="cd00303">
    <property type="entry name" value="retropepsin_like"/>
    <property type="match status" value="1"/>
</dbReference>
<dbReference type="InterPro" id="IPR021109">
    <property type="entry name" value="Peptidase_aspartic_dom_sf"/>
</dbReference>
<feature type="region of interest" description="Disordered" evidence="1">
    <location>
        <begin position="554"/>
        <end position="576"/>
    </location>
</feature>
<feature type="compositionally biased region" description="Basic and acidic residues" evidence="1">
    <location>
        <begin position="675"/>
        <end position="708"/>
    </location>
</feature>
<evidence type="ECO:0000313" key="3">
    <source>
        <dbReference type="EMBL" id="KAJ9173944.1"/>
    </source>
</evidence>
<feature type="region of interest" description="Disordered" evidence="1">
    <location>
        <begin position="637"/>
        <end position="708"/>
    </location>
</feature>
<sequence>MENHEQVQNLQGQVFELKDQVSELMRLMREMSQNKPASEPNLPLPLPPPTINDPHQASTSFTFQSPIPDPTITVNPATINNDPPFSYYPAVSNPEPYPSVLVPPVHSTPHLPTGGVFHAIGENKTRENEKLSALEERLRAIEGLNMYGSVDVASLRLVPDVVVPPKFKIPDFDKYTGNSDPRIHLATYIAKMSTLTEDDRLLDLADAFLKQYKFNYDVAPIRRDLQNLTLKAPYFNLMIGNTSNSFSDIIQAGERIEANLRMGRLQELIENPVKKTASFGKKKEGDVHSITRQNNYSPLPQNNYRPYSPAHGQTVANIPPPFPNYPHPRPQYPPPTNYQPRPPPPPTQPRPPQNNPKPPRNPDPPLPLPLSEIYRYLIGINQIVPVPLDPIQLPYPRWYDATAQCEYHGGAQGHSTDNCGALRGRVHALIRNGWLKIEGNGSLPNVTSNPLPNHNTGNGVNMIESDGDGSTPGVNRLIPHFEEIFKMAVREGYLHPQASKHEVETGCPYHGGVAGHELQNCEEFKQEVQNLLSLKVLRCQTRSKVEGEVNTARFSQNASTSKPRITFSPPAASPPVTIIRTPPQLPVTNTHAIPWNYNFQVFTQGASSSTSAPNLASPSAPLKSCFTPHEHFKMTYAGPTSSTTPRVNPQPVATTKSSPPEQEVEFITRSGRCYGNEEKEKRKGKVKMGELQKSTEEEVEKTEEVEPAELKEEDELLLQIMKQSEYDVVEQLRKTPARISLLSLILSSEMHRQALQKILDQAFVNPDITPRQFEKIVGQIRASSFVTFSEEEIDPAALAHTKALHVTVKCKGCIVAKVLIDNGSALNVLPSATLARLPADRSDIHQSAMVVRAFDGTRREVLGDIDLPLQIGACTFNVTFQVMNIEPAYTMLLGRPWIHSANAVPSTLHQKIKYIMDGKIITVKGEEAILVTKPQSLPYVEAVEESLESSFQALELQETVSRNEGAMAMVAKVMSKNGYEEGKGLGAALQGIVEPIPAIQKVGRCGLGYEEHALMDGRFWMRNRLRDQRFDQKIGRTKVVPRITEVFTKPVIENPAEVEESPDEPSIDVIHLDSLYEALVSPMAEGQELDNWTAEDIPILNFETIHQLAPDNSIDSEIPLVNFEIPITAITSSDPEVELTEERDEKDEPSLVPCGDKTRTINLGTEEVKRELKVVESEELGDMISLLKEFLDVFS</sequence>
<evidence type="ECO:0000313" key="4">
    <source>
        <dbReference type="Proteomes" id="UP001174677"/>
    </source>
</evidence>
<dbReference type="Gene3D" id="2.40.70.10">
    <property type="entry name" value="Acid Proteases"/>
    <property type="match status" value="1"/>
</dbReference>
<dbReference type="PANTHER" id="PTHR32108">
    <property type="entry name" value="DNA-DIRECTED RNA POLYMERASE SUBUNIT ALPHA"/>
    <property type="match status" value="1"/>
</dbReference>
<feature type="region of interest" description="Disordered" evidence="1">
    <location>
        <begin position="31"/>
        <end position="78"/>
    </location>
</feature>
<keyword evidence="4" id="KW-1185">Reference proteome</keyword>
<feature type="compositionally biased region" description="Polar residues" evidence="1">
    <location>
        <begin position="53"/>
        <end position="65"/>
    </location>
</feature>